<dbReference type="EMBL" id="JAUTBA010000001">
    <property type="protein sequence ID" value="MDQ1149250.1"/>
    <property type="molecule type" value="Genomic_DNA"/>
</dbReference>
<gene>
    <name evidence="1" type="ORF">QE382_001234</name>
</gene>
<sequence>MRNSFKLLLLSAFFIFNESCKENEIEPPIIDPPMYSNQYAWKETAIKKGNEDWKELPNGNVLRLYTDYKVDADTMFGAYEYNGINANIGINTPPSIYKGFIKKKDSLFLKIPNEKGQENSYVSLNCEILNNSEMIIRNGKSDPVVSIKYKR</sequence>
<comment type="caution">
    <text evidence="1">The sequence shown here is derived from an EMBL/GenBank/DDBJ whole genome shotgun (WGS) entry which is preliminary data.</text>
</comment>
<accession>A0ABU0U2R1</accession>
<proteinExistence type="predicted"/>
<evidence type="ECO:0000313" key="2">
    <source>
        <dbReference type="Proteomes" id="UP001244640"/>
    </source>
</evidence>
<protein>
    <recommendedName>
        <fullName evidence="3">Lipoprotein</fullName>
    </recommendedName>
</protein>
<keyword evidence="2" id="KW-1185">Reference proteome</keyword>
<evidence type="ECO:0000313" key="1">
    <source>
        <dbReference type="EMBL" id="MDQ1149250.1"/>
    </source>
</evidence>
<organism evidence="1 2">
    <name type="scientific">Sphingobacterium zeae</name>
    <dbReference type="NCBI Taxonomy" id="1776859"/>
    <lineage>
        <taxon>Bacteria</taxon>
        <taxon>Pseudomonadati</taxon>
        <taxon>Bacteroidota</taxon>
        <taxon>Sphingobacteriia</taxon>
        <taxon>Sphingobacteriales</taxon>
        <taxon>Sphingobacteriaceae</taxon>
        <taxon>Sphingobacterium</taxon>
    </lineage>
</organism>
<reference evidence="1 2" key="1">
    <citation type="submission" date="2023-07" db="EMBL/GenBank/DDBJ databases">
        <title>Functional and genomic diversity of the sorghum phyllosphere microbiome.</title>
        <authorList>
            <person name="Shade A."/>
        </authorList>
    </citation>
    <scope>NUCLEOTIDE SEQUENCE [LARGE SCALE GENOMIC DNA]</scope>
    <source>
        <strain evidence="1 2">SORGH_AS_0892</strain>
    </source>
</reference>
<dbReference type="Proteomes" id="UP001244640">
    <property type="component" value="Unassembled WGS sequence"/>
</dbReference>
<name>A0ABU0U2R1_9SPHI</name>
<evidence type="ECO:0008006" key="3">
    <source>
        <dbReference type="Google" id="ProtNLM"/>
    </source>
</evidence>
<dbReference type="RefSeq" id="WP_307185119.1">
    <property type="nucleotide sequence ID" value="NZ_JAUTBA010000001.1"/>
</dbReference>